<accession>A0AA39Y9R2</accession>
<name>A0AA39Y9R2_9PEZI</name>
<comment type="caution">
    <text evidence="2">The sequence shown here is derived from an EMBL/GenBank/DDBJ whole genome shotgun (WGS) entry which is preliminary data.</text>
</comment>
<protein>
    <submittedName>
        <fullName evidence="2">Uncharacterized protein</fullName>
    </submittedName>
</protein>
<organism evidence="2 3">
    <name type="scientific">Cercophora newfieldiana</name>
    <dbReference type="NCBI Taxonomy" id="92897"/>
    <lineage>
        <taxon>Eukaryota</taxon>
        <taxon>Fungi</taxon>
        <taxon>Dikarya</taxon>
        <taxon>Ascomycota</taxon>
        <taxon>Pezizomycotina</taxon>
        <taxon>Sordariomycetes</taxon>
        <taxon>Sordariomycetidae</taxon>
        <taxon>Sordariales</taxon>
        <taxon>Lasiosphaeriaceae</taxon>
        <taxon>Cercophora</taxon>
    </lineage>
</organism>
<reference evidence="2" key="1">
    <citation type="submission" date="2023-06" db="EMBL/GenBank/DDBJ databases">
        <title>Genome-scale phylogeny and comparative genomics of the fungal order Sordariales.</title>
        <authorList>
            <consortium name="Lawrence Berkeley National Laboratory"/>
            <person name="Hensen N."/>
            <person name="Bonometti L."/>
            <person name="Westerberg I."/>
            <person name="Brannstrom I.O."/>
            <person name="Guillou S."/>
            <person name="Cros-Aarteil S."/>
            <person name="Calhoun S."/>
            <person name="Haridas S."/>
            <person name="Kuo A."/>
            <person name="Mondo S."/>
            <person name="Pangilinan J."/>
            <person name="Riley R."/>
            <person name="Labutti K."/>
            <person name="Andreopoulos B."/>
            <person name="Lipzen A."/>
            <person name="Chen C."/>
            <person name="Yanf M."/>
            <person name="Daum C."/>
            <person name="Ng V."/>
            <person name="Clum A."/>
            <person name="Steindorff A."/>
            <person name="Ohm R."/>
            <person name="Martin F."/>
            <person name="Silar P."/>
            <person name="Natvig D."/>
            <person name="Lalanne C."/>
            <person name="Gautier V."/>
            <person name="Ament-Velasquez S.L."/>
            <person name="Kruys A."/>
            <person name="Hutchinson M.I."/>
            <person name="Powell A.J."/>
            <person name="Barry K."/>
            <person name="Miller A.N."/>
            <person name="Grigoriev I.V."/>
            <person name="Debuchy R."/>
            <person name="Gladieux P."/>
            <person name="Thoren M.H."/>
            <person name="Johannesson H."/>
        </authorList>
    </citation>
    <scope>NUCLEOTIDE SEQUENCE</scope>
    <source>
        <strain evidence="2">SMH2532-1</strain>
    </source>
</reference>
<dbReference type="AlphaFoldDB" id="A0AA39Y9R2"/>
<keyword evidence="3" id="KW-1185">Reference proteome</keyword>
<sequence>MQQRMPGPRARCCNPRWLATSSNLTRVASTAFRLPPPPPLDWTDRRCGSTSNSASDPRCWRQNQHSPRRHLTNRGRRFASCNYSNAYGHLYGARTACSSTMGWNSHGTGFCRHKRRIEGMSTPALAPPNVHPFLLVVGACSRNLSAAECRRVAMRSSRVHPRHSQPDWKPGFSLWQCLDSGAHHGCYSRPRAATRSLAATLFRNRAWLTAHSSSAKHSD</sequence>
<proteinExistence type="predicted"/>
<evidence type="ECO:0000313" key="2">
    <source>
        <dbReference type="EMBL" id="KAK0648661.1"/>
    </source>
</evidence>
<dbReference type="EMBL" id="JAULSV010000003">
    <property type="protein sequence ID" value="KAK0648661.1"/>
    <property type="molecule type" value="Genomic_DNA"/>
</dbReference>
<feature type="region of interest" description="Disordered" evidence="1">
    <location>
        <begin position="45"/>
        <end position="68"/>
    </location>
</feature>
<feature type="compositionally biased region" description="Polar residues" evidence="1">
    <location>
        <begin position="48"/>
        <end position="65"/>
    </location>
</feature>
<dbReference type="Proteomes" id="UP001174936">
    <property type="component" value="Unassembled WGS sequence"/>
</dbReference>
<evidence type="ECO:0000313" key="3">
    <source>
        <dbReference type="Proteomes" id="UP001174936"/>
    </source>
</evidence>
<gene>
    <name evidence="2" type="ORF">B0T16DRAFT_408586</name>
</gene>
<evidence type="ECO:0000256" key="1">
    <source>
        <dbReference type="SAM" id="MobiDB-lite"/>
    </source>
</evidence>